<organism evidence="1 2">
    <name type="scientific">Paenibacillus oryzisoli</name>
    <dbReference type="NCBI Taxonomy" id="1850517"/>
    <lineage>
        <taxon>Bacteria</taxon>
        <taxon>Bacillati</taxon>
        <taxon>Bacillota</taxon>
        <taxon>Bacilli</taxon>
        <taxon>Bacillales</taxon>
        <taxon>Paenibacillaceae</taxon>
        <taxon>Paenibacillus</taxon>
    </lineage>
</organism>
<dbReference type="STRING" id="1850517.A8708_26345"/>
<proteinExistence type="predicted"/>
<comment type="caution">
    <text evidence="1">The sequence shown here is derived from an EMBL/GenBank/DDBJ whole genome shotgun (WGS) entry which is preliminary data.</text>
</comment>
<dbReference type="EMBL" id="LYPB01000058">
    <property type="protein sequence ID" value="OAS19234.1"/>
    <property type="molecule type" value="Genomic_DNA"/>
</dbReference>
<evidence type="ECO:0000313" key="1">
    <source>
        <dbReference type="EMBL" id="OAS19234.1"/>
    </source>
</evidence>
<evidence type="ECO:0000313" key="2">
    <source>
        <dbReference type="Proteomes" id="UP000078454"/>
    </source>
</evidence>
<keyword evidence="2" id="KW-1185">Reference proteome</keyword>
<dbReference type="AlphaFoldDB" id="A0A198ACK8"/>
<gene>
    <name evidence="1" type="ORF">A8708_26345</name>
</gene>
<name>A0A198ACK8_9BACL</name>
<dbReference type="Proteomes" id="UP000078454">
    <property type="component" value="Unassembled WGS sequence"/>
</dbReference>
<dbReference type="InterPro" id="IPR027417">
    <property type="entry name" value="P-loop_NTPase"/>
</dbReference>
<accession>A0A198ACK8</accession>
<dbReference type="Gene3D" id="3.40.50.300">
    <property type="entry name" value="P-loop containing nucleotide triphosphate hydrolases"/>
    <property type="match status" value="1"/>
</dbReference>
<sequence length="158" mass="18042">MQSISILSLYTEIRDEDANLYVRACTRGHEGSLTTVHVSELEDVPDAITDMCMLDGRGMDSKRLTKRITEFVTHIGIEMRVAHGKRKIVRIVEYRYENECVFVTDLACYDNSTDKWSFPGKLSHHASRKIKKGNPIQHSLLKKHGFIELEGEEGGYEP</sequence>
<reference evidence="1 2" key="1">
    <citation type="submission" date="2016-05" db="EMBL/GenBank/DDBJ databases">
        <title>Paenibacillus sp. 1ZS3-15 nov., isolated from the rhizosphere soil.</title>
        <authorList>
            <person name="Zhang X.X."/>
            <person name="Zhang J."/>
        </authorList>
    </citation>
    <scope>NUCLEOTIDE SEQUENCE [LARGE SCALE GENOMIC DNA]</scope>
    <source>
        <strain evidence="1 2">1ZS3-15</strain>
    </source>
</reference>
<protein>
    <submittedName>
        <fullName evidence="1">Uncharacterized protein</fullName>
    </submittedName>
</protein>